<dbReference type="SUPFAM" id="SSF53335">
    <property type="entry name" value="S-adenosyl-L-methionine-dependent methyltransferases"/>
    <property type="match status" value="1"/>
</dbReference>
<dbReference type="GO" id="GO:0009403">
    <property type="term" value="P:toxin biosynthetic process"/>
    <property type="evidence" value="ECO:0007669"/>
    <property type="project" value="UniProtKB-ARBA"/>
</dbReference>
<reference evidence="12" key="2">
    <citation type="submission" date="2022-04" db="EMBL/GenBank/DDBJ databases">
        <title>Genomic draft of R. solanacearum strain IPO1609, a phylotype IIB1/biovar 2/race 3 strain isolated from potato in Europe.</title>
        <authorList>
            <person name="Boucher C."/>
            <person name="Carrere S."/>
            <person name="Dossat C."/>
            <person name="Elbaz M."/>
            <person name="Genin S."/>
            <person name="Gouzy J."/>
            <person name="Prior P."/>
            <person name="Segurens B."/>
            <person name="Wincker P."/>
        </authorList>
    </citation>
    <scope>NUCLEOTIDE SEQUENCE</scope>
    <source>
        <strain evidence="12">IPO1609</strain>
    </source>
</reference>
<dbReference type="InterPro" id="IPR023213">
    <property type="entry name" value="CAT-like_dom_sf"/>
</dbReference>
<dbReference type="SUPFAM" id="SSF56801">
    <property type="entry name" value="Acetyl-CoA synthetase-like"/>
    <property type="match status" value="1"/>
</dbReference>
<dbReference type="Pfam" id="PF00550">
    <property type="entry name" value="PP-binding"/>
    <property type="match status" value="3"/>
</dbReference>
<dbReference type="PANTHER" id="PTHR45527">
    <property type="entry name" value="NONRIBOSOMAL PEPTIDE SYNTHETASE"/>
    <property type="match status" value="1"/>
</dbReference>
<evidence type="ECO:0000256" key="4">
    <source>
        <dbReference type="ARBA" id="ARBA00022553"/>
    </source>
</evidence>
<dbReference type="Gene3D" id="1.10.1200.10">
    <property type="entry name" value="ACP-like"/>
    <property type="match status" value="3"/>
</dbReference>
<dbReference type="InterPro" id="IPR010071">
    <property type="entry name" value="AA_adenyl_dom"/>
</dbReference>
<dbReference type="FunFam" id="3.30.559.10:FF:000023">
    <property type="entry name" value="Non-ribosomal peptide synthetase"/>
    <property type="match status" value="2"/>
</dbReference>
<dbReference type="Proteomes" id="UP000053470">
    <property type="component" value="Unassembled WGS sequence"/>
</dbReference>
<dbReference type="Gene3D" id="3.30.559.10">
    <property type="entry name" value="Chloramphenicol acetyltransferase-like domain"/>
    <property type="match status" value="2"/>
</dbReference>
<dbReference type="Pfam" id="PF08242">
    <property type="entry name" value="Methyltransf_12"/>
    <property type="match status" value="1"/>
</dbReference>
<proteinExistence type="predicted"/>
<evidence type="ECO:0000313" key="12">
    <source>
        <dbReference type="EMBL" id="CEJ17360.1"/>
    </source>
</evidence>
<dbReference type="SUPFAM" id="SSF52777">
    <property type="entry name" value="CoA-dependent acyltransferases"/>
    <property type="match status" value="4"/>
</dbReference>
<comment type="catalytic activity">
    <reaction evidence="7">
        <text>holo-[peptidyl-carrier protein] + L-cysteine + ATP = L-cysteinyl-[peptidyl-carrier protein] + AMP + diphosphate</text>
        <dbReference type="Rhea" id="RHEA:61680"/>
        <dbReference type="Rhea" id="RHEA-COMP:11480"/>
        <dbReference type="Rhea" id="RHEA-COMP:15906"/>
        <dbReference type="ChEBI" id="CHEBI:30616"/>
        <dbReference type="ChEBI" id="CHEBI:33019"/>
        <dbReference type="ChEBI" id="CHEBI:35235"/>
        <dbReference type="ChEBI" id="CHEBI:64479"/>
        <dbReference type="ChEBI" id="CHEBI:144926"/>
        <dbReference type="ChEBI" id="CHEBI:456215"/>
        <dbReference type="EC" id="6.2.1.69"/>
    </reaction>
    <physiologicalReaction direction="left-to-right" evidence="7">
        <dbReference type="Rhea" id="RHEA:61681"/>
    </physiologicalReaction>
</comment>
<comment type="pathway">
    <text evidence="2">Siderophore biosynthesis.</text>
</comment>
<protein>
    <recommendedName>
        <fullName evidence="9">L-cysteine--[L-cysteinyl-carrier protein] ligase</fullName>
        <ecNumber evidence="8">6.2.1.69</ecNumber>
    </recommendedName>
    <alternativeName>
        <fullName evidence="9">L-cysteine--[L-cysteinyl-carrier protein] ligase</fullName>
    </alternativeName>
</protein>
<feature type="domain" description="Carrier" evidence="11">
    <location>
        <begin position="1424"/>
        <end position="1498"/>
    </location>
</feature>
<dbReference type="InterPro" id="IPR013217">
    <property type="entry name" value="Methyltransf_12"/>
</dbReference>
<reference evidence="12" key="1">
    <citation type="submission" date="2014-11" db="EMBL/GenBank/DDBJ databases">
        <authorList>
            <person name="Genoscope - CEA"/>
        </authorList>
    </citation>
    <scope>NUCLEOTIDE SEQUENCE</scope>
    <source>
        <strain evidence="12">IPO1609</strain>
    </source>
</reference>
<evidence type="ECO:0000256" key="6">
    <source>
        <dbReference type="ARBA" id="ARBA00022737"/>
    </source>
</evidence>
<organism evidence="12 13">
    <name type="scientific">Ralstonia solanacearum IPO1609</name>
    <dbReference type="NCBI Taxonomy" id="564066"/>
    <lineage>
        <taxon>Bacteria</taxon>
        <taxon>Pseudomonadati</taxon>
        <taxon>Pseudomonadota</taxon>
        <taxon>Betaproteobacteria</taxon>
        <taxon>Burkholderiales</taxon>
        <taxon>Burkholderiaceae</taxon>
        <taxon>Ralstonia</taxon>
        <taxon>Ralstonia solanacearum species complex</taxon>
    </lineage>
</organism>
<dbReference type="InterPro" id="IPR000873">
    <property type="entry name" value="AMP-dep_synth/lig_dom"/>
</dbReference>
<dbReference type="FunFam" id="3.40.50.12780:FF:000012">
    <property type="entry name" value="Non-ribosomal peptide synthetase"/>
    <property type="match status" value="1"/>
</dbReference>
<dbReference type="RefSeq" id="WP_020957820.1">
    <property type="nucleotide sequence ID" value="NZ_LN651281.1"/>
</dbReference>
<dbReference type="InterPro" id="IPR009081">
    <property type="entry name" value="PP-bd_ACP"/>
</dbReference>
<evidence type="ECO:0000259" key="11">
    <source>
        <dbReference type="PROSITE" id="PS50075"/>
    </source>
</evidence>
<dbReference type="SMART" id="SM00823">
    <property type="entry name" value="PKS_PP"/>
    <property type="match status" value="3"/>
</dbReference>
<dbReference type="Gene3D" id="3.30.300.30">
    <property type="match status" value="2"/>
</dbReference>
<evidence type="ECO:0000256" key="8">
    <source>
        <dbReference type="ARBA" id="ARBA00066651"/>
    </source>
</evidence>
<keyword evidence="3" id="KW-0596">Phosphopantetheine</keyword>
<keyword evidence="5" id="KW-0436">Ligase</keyword>
<dbReference type="Pfam" id="PF00501">
    <property type="entry name" value="AMP-binding"/>
    <property type="match status" value="1"/>
</dbReference>
<sequence>MSTLHPSPASSASAGDDPVARDGESLRAALAADLRVSPEQLGADSNLLELGLDSMRLMACLNRLRSWGYTLTMRELYREPTLAGWLKLMRRSPARAAARPVATRTWPTMRDGEAFDLTPVQHAYLVGRSPQQPLGGVGCHLYQEFDGAGLTPDALEDAVRTLIARHPMLSVAFRADGRQAWHARSGWPGVTVHDLRACGEAEREQALAALRDRLGHRVLDVERGETFDFQLSRLPGDRHRLHVNIDLLVLDAASFTLVFDELAALVGGRALPDISVAYDFRSYIAHLRHDSAAARDAAQRYWHAKLPELPAAPRLPLAQEPERVAPVRFSRRRAELCAADWQAFKAQAGACGITPTMALATCFGAVLARWSGEPRLLLNLTLFDRHPLDPAVERMIGDFTNILLIDLAGEGAAFDALARENQTTFAEAYEHRHWSGVELLRELRRAQRHPYGSPIVFTSNLGHPLYGHDTATTLGEPAWGISQTPQVWIDYIAFEHGQSVCLNWDSNDALFPAGLVDTLFDAYVGLVRGLARDADAWRRPLPDPMPEAQRAVRTRVNDTARAVPDGCLHDGFFHTAERTPDAVALIHRDERLSYGALADLARRCAGALAACGVRAGDTVAVSMSKGVGQIVAVLGVLHAGAVYVPVPLDQPEARRRRIYDDAAVKRVLVCRDDAGAIAASDDPSRYLAWQDAVTADALHDAVAVDPGAPAYVIYTSGSTGTPKGVVIPHRGALNTCAELNRRYRVGPDDRVLALSALHFDLSVYDIFGVLAAGGALVLIDESQRRDPAVWCACIERHRVTLWNSVPALFDMLLTYAEGFALRAPSSLRAAMLSGDWIGLDLPARYRAFRADGELVAMGGATEASIWSNAYDVGEVPPHWRSIPYGFPLANQCYRVVDEQGRDCPDWVQGELWIGGEGVAHGYFHDAERTARQFVEDAGGRWYRTGDLGCYWPDGTLEFLGRRDKQVKIGGYRIELGEIDAALGRIDGVKTGIALAVGERDRSLAAFVVPSGTALCSERQADPALPPDYGALFAHGIDADGPSRDRHAEADLGRLVADFLHEHLQRAGLDFGTPLSVDAALACYRAQPAWRALLGRWLALLAAHGRLLEQDGAYLRGPRHDNPPDLPPADGPLFETADALLAHHDALGAILRGQRPAHTLLDHPFWAPESLLLRSPGTEHTIEALAAAIATLSRTLGRPVRLVEIGARGGQSGAALLRRVDARNLTYTGIDASQDRVLCAQTRLEPYPHARVRRADAAALSDLAHSADIVWANNALHRIGDAALDGLTTLAAPAALVYVTELRDASALALVSADLLTDDGAAAQQHLRVAHDWRRAFDARGLACELADAVGSHQRFVLRAPSAVRTPDPRKLGAALAAQLPSYMVPQRLHFIDALPLTANGKIDHTALLSRCTPTEDDNAGARQAPQSDAERTVAALWQRLLQVDTVHRHSHFLQLGGDSLLATRLIGELDQAGYMAQLGDLFDYPTLAAFAATLRPRAEPAADALQPDAASRGLPFPLTDVQQAYLVGRQAGFALGGVGSQFFVEFEVERLDVARFETAWRRLIARHDMLRAVVRDGRQQVLAEVPPFTLTRHRVASLDGTDATALRERLAYQVREPACWPVFDVQAAEDGSGRSRLYVCLDNLLLDGLSMQILLAELETLYLAPDHVLPPLDIGFRDYVAHTAGRRPDDTSVAYWQRRLDTLPPAPQLPLRQAPGDIDTPRFVRLSAALPSAQWSALKERAGAASLTPSALLLAAYSAVLSAWSAQRALCVNLTLFDRQPVHPQIEQVLGDFTSLLLLAWQPADDWLASAQRLQQRLWQDLAHRDVSALWVMRQLAQQHGRATAEMPVVFTSALGFDHDRFLAQASWLKPRWGISQTPQVWLDHQVYESEGELRFNWDAVEALFDPAHLRAMFAQYVALLERLATDASAWALPLDVLVPRAGQAAARPSLHAPATACPAPDDTTHDDATVDPALVGRLRQHFEQTLGRPIAARQSFFEAGASSLDLVRWHIGLRQTGYASLAITELFTHASPHALAAHLSGAAAPAHADDATRRALLDQRKAKLQRRLGATV</sequence>
<dbReference type="NCBIfam" id="TIGR01733">
    <property type="entry name" value="AA-adenyl-dom"/>
    <property type="match status" value="1"/>
</dbReference>
<dbReference type="EC" id="6.2.1.69" evidence="8"/>
<evidence type="ECO:0000256" key="7">
    <source>
        <dbReference type="ARBA" id="ARBA00052643"/>
    </source>
</evidence>
<dbReference type="Gene3D" id="3.30.559.30">
    <property type="entry name" value="Nonribosomal peptide synthetase, condensation domain"/>
    <property type="match status" value="2"/>
</dbReference>
<dbReference type="Gene3D" id="3.40.50.12780">
    <property type="entry name" value="N-terminal domain of ligase-like"/>
    <property type="match status" value="1"/>
</dbReference>
<dbReference type="GO" id="GO:0043041">
    <property type="term" value="P:amino acid activation for nonribosomal peptide biosynthetic process"/>
    <property type="evidence" value="ECO:0007669"/>
    <property type="project" value="TreeGrafter"/>
</dbReference>
<dbReference type="PROSITE" id="PS00012">
    <property type="entry name" value="PHOSPHOPANTETHEINE"/>
    <property type="match status" value="1"/>
</dbReference>
<dbReference type="GO" id="GO:0005737">
    <property type="term" value="C:cytoplasm"/>
    <property type="evidence" value="ECO:0007669"/>
    <property type="project" value="TreeGrafter"/>
</dbReference>
<accession>A0A7U7JEB7</accession>
<dbReference type="InterPro" id="IPR020806">
    <property type="entry name" value="PKS_PP-bd"/>
</dbReference>
<evidence type="ECO:0000256" key="10">
    <source>
        <dbReference type="SAM" id="MobiDB-lite"/>
    </source>
</evidence>
<dbReference type="SUPFAM" id="SSF47336">
    <property type="entry name" value="ACP-like"/>
    <property type="match status" value="3"/>
</dbReference>
<keyword evidence="13" id="KW-1185">Reference proteome</keyword>
<dbReference type="GO" id="GO:0031177">
    <property type="term" value="F:phosphopantetheine binding"/>
    <property type="evidence" value="ECO:0007669"/>
    <property type="project" value="InterPro"/>
</dbReference>
<dbReference type="FunFam" id="3.30.559.30:FF:000006">
    <property type="entry name" value="Yersiniabactin polyketide/non-ribosomal peptide synthetase"/>
    <property type="match status" value="2"/>
</dbReference>
<evidence type="ECO:0000313" key="13">
    <source>
        <dbReference type="Proteomes" id="UP000053470"/>
    </source>
</evidence>
<evidence type="ECO:0000256" key="1">
    <source>
        <dbReference type="ARBA" id="ARBA00001957"/>
    </source>
</evidence>
<dbReference type="GO" id="GO:0016874">
    <property type="term" value="F:ligase activity"/>
    <property type="evidence" value="ECO:0007669"/>
    <property type="project" value="UniProtKB-KW"/>
</dbReference>
<feature type="compositionally biased region" description="Low complexity" evidence="10">
    <location>
        <begin position="1"/>
        <end position="14"/>
    </location>
</feature>
<feature type="domain" description="Carrier" evidence="11">
    <location>
        <begin position="18"/>
        <end position="93"/>
    </location>
</feature>
<dbReference type="PROSITE" id="PS50075">
    <property type="entry name" value="CARRIER"/>
    <property type="match status" value="2"/>
</dbReference>
<dbReference type="InterPro" id="IPR036736">
    <property type="entry name" value="ACP-like_sf"/>
</dbReference>
<evidence type="ECO:0000256" key="2">
    <source>
        <dbReference type="ARBA" id="ARBA00004924"/>
    </source>
</evidence>
<keyword evidence="6" id="KW-0677">Repeat</keyword>
<keyword evidence="4" id="KW-0597">Phosphoprotein</keyword>
<evidence type="ECO:0000256" key="3">
    <source>
        <dbReference type="ARBA" id="ARBA00022450"/>
    </source>
</evidence>
<evidence type="ECO:0000256" key="9">
    <source>
        <dbReference type="ARBA" id="ARBA00079103"/>
    </source>
</evidence>
<dbReference type="Gene3D" id="3.40.50.150">
    <property type="entry name" value="Vaccinia Virus protein VP39"/>
    <property type="match status" value="1"/>
</dbReference>
<dbReference type="PROSITE" id="PS00455">
    <property type="entry name" value="AMP_BINDING"/>
    <property type="match status" value="1"/>
</dbReference>
<dbReference type="InterPro" id="IPR020845">
    <property type="entry name" value="AMP-binding_CS"/>
</dbReference>
<dbReference type="PANTHER" id="PTHR45527:SF10">
    <property type="entry name" value="PYOCHELIN SYNTHASE PCHF"/>
    <property type="match status" value="1"/>
</dbReference>
<dbReference type="GO" id="GO:0072330">
    <property type="term" value="P:monocarboxylic acid biosynthetic process"/>
    <property type="evidence" value="ECO:0007669"/>
    <property type="project" value="UniProtKB-ARBA"/>
</dbReference>
<comment type="cofactor">
    <cofactor evidence="1">
        <name>pantetheine 4'-phosphate</name>
        <dbReference type="ChEBI" id="CHEBI:47942"/>
    </cofactor>
</comment>
<dbReference type="CDD" id="cd12114">
    <property type="entry name" value="A_NRPS_TlmIV_like"/>
    <property type="match status" value="1"/>
</dbReference>
<dbReference type="InterPro" id="IPR042099">
    <property type="entry name" value="ANL_N_sf"/>
</dbReference>
<dbReference type="Pfam" id="PF00668">
    <property type="entry name" value="Condensation"/>
    <property type="match status" value="2"/>
</dbReference>
<name>A0A7U7JEB7_RALSL</name>
<feature type="region of interest" description="Disordered" evidence="10">
    <location>
        <begin position="1"/>
        <end position="20"/>
    </location>
</feature>
<dbReference type="InterPro" id="IPR006162">
    <property type="entry name" value="Ppantetheine_attach_site"/>
</dbReference>
<evidence type="ECO:0000256" key="5">
    <source>
        <dbReference type="ARBA" id="ARBA00022598"/>
    </source>
</evidence>
<dbReference type="EMBL" id="LN651281">
    <property type="protein sequence ID" value="CEJ17360.1"/>
    <property type="molecule type" value="Genomic_DNA"/>
</dbReference>
<dbReference type="InterPro" id="IPR001242">
    <property type="entry name" value="Condensation_dom"/>
</dbReference>
<dbReference type="InterPro" id="IPR045851">
    <property type="entry name" value="AMP-bd_C_sf"/>
</dbReference>
<gene>
    <name evidence="12" type="ORF">RSIPO_04056</name>
</gene>
<dbReference type="InterPro" id="IPR057737">
    <property type="entry name" value="Condensation_MtbB-like"/>
</dbReference>
<dbReference type="CDD" id="cd19535">
    <property type="entry name" value="Cyc_NRPS"/>
    <property type="match status" value="2"/>
</dbReference>
<dbReference type="FunFam" id="1.10.1200.10:FF:000016">
    <property type="entry name" value="Non-ribosomal peptide synthase"/>
    <property type="match status" value="1"/>
</dbReference>
<dbReference type="InterPro" id="IPR029063">
    <property type="entry name" value="SAM-dependent_MTases_sf"/>
</dbReference>